<evidence type="ECO:0000256" key="13">
    <source>
        <dbReference type="ARBA" id="ARBA00022771"/>
    </source>
</evidence>
<evidence type="ECO:0000256" key="6">
    <source>
        <dbReference type="ARBA" id="ARBA00011664"/>
    </source>
</evidence>
<evidence type="ECO:0000256" key="1">
    <source>
        <dbReference type="ARBA" id="ARBA00001947"/>
    </source>
</evidence>
<comment type="function">
    <text evidence="18">Component of the acetyl coenzyme A carboxylase (ACC) complex. Biotin carboxylase (BC) catalyzes the carboxylation of biotin on its carrier protein (BCCP) and then the CO(2) group is transferred by the transcarboxylase to acetyl-CoA to form malonyl-CoA.</text>
</comment>
<keyword evidence="15" id="KW-0067">ATP-binding</keyword>
<feature type="domain" description="CoA carboxyltransferase N-terminal" evidence="20">
    <location>
        <begin position="1"/>
        <end position="179"/>
    </location>
</feature>
<evidence type="ECO:0000256" key="7">
    <source>
        <dbReference type="ARBA" id="ARBA00011883"/>
    </source>
</evidence>
<reference evidence="22" key="2">
    <citation type="submission" date="2020-09" db="EMBL/GenBank/DDBJ databases">
        <authorList>
            <person name="Sun Q."/>
            <person name="Ohkuma M."/>
        </authorList>
    </citation>
    <scope>NUCLEOTIDE SEQUENCE</scope>
    <source>
        <strain evidence="22">JCM 3276</strain>
    </source>
</reference>
<proteinExistence type="inferred from homology"/>
<dbReference type="Pfam" id="PF03255">
    <property type="entry name" value="ACCA"/>
    <property type="match status" value="1"/>
</dbReference>
<evidence type="ECO:0000256" key="12">
    <source>
        <dbReference type="ARBA" id="ARBA00022741"/>
    </source>
</evidence>
<comment type="catalytic activity">
    <reaction evidence="19">
        <text>N(6)-carboxybiotinyl-L-lysyl-[protein] + acetyl-CoA = N(6)-biotinyl-L-lysyl-[protein] + malonyl-CoA</text>
        <dbReference type="Rhea" id="RHEA:54728"/>
        <dbReference type="Rhea" id="RHEA-COMP:10505"/>
        <dbReference type="Rhea" id="RHEA-COMP:10506"/>
        <dbReference type="ChEBI" id="CHEBI:57288"/>
        <dbReference type="ChEBI" id="CHEBI:57384"/>
        <dbReference type="ChEBI" id="CHEBI:83144"/>
        <dbReference type="ChEBI" id="CHEBI:83145"/>
        <dbReference type="EC" id="2.1.3.15"/>
    </reaction>
</comment>
<evidence type="ECO:0000313" key="23">
    <source>
        <dbReference type="Proteomes" id="UP000660680"/>
    </source>
</evidence>
<dbReference type="Proteomes" id="UP000660680">
    <property type="component" value="Unassembled WGS sequence"/>
</dbReference>
<dbReference type="GO" id="GO:0008270">
    <property type="term" value="F:zinc ion binding"/>
    <property type="evidence" value="ECO:0007669"/>
    <property type="project" value="UniProtKB-KW"/>
</dbReference>
<dbReference type="InterPro" id="IPR011763">
    <property type="entry name" value="COA_CT_C"/>
</dbReference>
<accession>A0A918G8V9</accession>
<evidence type="ECO:0000256" key="15">
    <source>
        <dbReference type="ARBA" id="ARBA00022840"/>
    </source>
</evidence>
<keyword evidence="23" id="KW-1185">Reference proteome</keyword>
<evidence type="ECO:0000256" key="18">
    <source>
        <dbReference type="ARBA" id="ARBA00025280"/>
    </source>
</evidence>
<comment type="pathway">
    <text evidence="3">Lipid metabolism; malonyl-CoA biosynthesis; malonyl-CoA from acetyl-CoA: step 1/1.</text>
</comment>
<dbReference type="Gene3D" id="3.90.226.10">
    <property type="entry name" value="2-enoyl-CoA Hydratase, Chain A, domain 1"/>
    <property type="match status" value="2"/>
</dbReference>
<comment type="subunit">
    <text evidence="6">Acetyl-CoA carboxylase is a heterotetramer composed of biotin carboxyl carrier protein (AccB), biotin carboxylase (AccC) and two subunits of ACCase subunit beta/alpha.</text>
</comment>
<keyword evidence="13" id="KW-0862">Zinc</keyword>
<evidence type="ECO:0000256" key="11">
    <source>
        <dbReference type="ARBA" id="ARBA00022679"/>
    </source>
</evidence>
<keyword evidence="17" id="KW-0275">Fatty acid biosynthesis</keyword>
<dbReference type="PANTHER" id="PTHR42853">
    <property type="entry name" value="ACETYL-COENZYME A CARBOXYLASE CARBOXYL TRANSFERASE SUBUNIT ALPHA"/>
    <property type="match status" value="1"/>
</dbReference>
<keyword evidence="11" id="KW-0808">Transferase</keyword>
<name>A0A918G8V9_9PSEU</name>
<comment type="subcellular location">
    <subcellularLocation>
        <location evidence="2">Cytoplasm</location>
    </subcellularLocation>
</comment>
<evidence type="ECO:0000256" key="5">
    <source>
        <dbReference type="ARBA" id="ARBA00010284"/>
    </source>
</evidence>
<evidence type="ECO:0000256" key="8">
    <source>
        <dbReference type="ARBA" id="ARBA00018312"/>
    </source>
</evidence>
<dbReference type="PROSITE" id="PS50980">
    <property type="entry name" value="COA_CT_NTER"/>
    <property type="match status" value="1"/>
</dbReference>
<keyword evidence="14" id="KW-0276">Fatty acid metabolism</keyword>
<evidence type="ECO:0000256" key="3">
    <source>
        <dbReference type="ARBA" id="ARBA00004956"/>
    </source>
</evidence>
<dbReference type="PROSITE" id="PS50989">
    <property type="entry name" value="COA_CT_CTER"/>
    <property type="match status" value="1"/>
</dbReference>
<dbReference type="SUPFAM" id="SSF52096">
    <property type="entry name" value="ClpP/crotonase"/>
    <property type="match status" value="2"/>
</dbReference>
<dbReference type="InterPro" id="IPR029045">
    <property type="entry name" value="ClpP/crotonase-like_dom_sf"/>
</dbReference>
<dbReference type="PRINTS" id="PR01070">
    <property type="entry name" value="ACCCTRFRASEB"/>
</dbReference>
<organism evidence="22 23">
    <name type="scientific">Actinokineospora fastidiosa</name>
    <dbReference type="NCBI Taxonomy" id="1816"/>
    <lineage>
        <taxon>Bacteria</taxon>
        <taxon>Bacillati</taxon>
        <taxon>Actinomycetota</taxon>
        <taxon>Actinomycetes</taxon>
        <taxon>Pseudonocardiales</taxon>
        <taxon>Pseudonocardiaceae</taxon>
        <taxon>Actinokineospora</taxon>
    </lineage>
</organism>
<evidence type="ECO:0000259" key="21">
    <source>
        <dbReference type="PROSITE" id="PS50989"/>
    </source>
</evidence>
<dbReference type="InterPro" id="IPR001095">
    <property type="entry name" value="Acetyl_CoA_COase_a_su"/>
</dbReference>
<dbReference type="InterPro" id="IPR011762">
    <property type="entry name" value="COA_CT_N"/>
</dbReference>
<keyword evidence="16" id="KW-0443">Lipid metabolism</keyword>
<reference evidence="22" key="1">
    <citation type="journal article" date="2014" name="Int. J. Syst. Evol. Microbiol.">
        <title>Complete genome sequence of Corynebacterium casei LMG S-19264T (=DSM 44701T), isolated from a smear-ripened cheese.</title>
        <authorList>
            <consortium name="US DOE Joint Genome Institute (JGI-PGF)"/>
            <person name="Walter F."/>
            <person name="Albersmeier A."/>
            <person name="Kalinowski J."/>
            <person name="Ruckert C."/>
        </authorList>
    </citation>
    <scope>NUCLEOTIDE SEQUENCE</scope>
    <source>
        <strain evidence="22">JCM 3276</strain>
    </source>
</reference>
<keyword evidence="13" id="KW-0863">Zinc-finger</keyword>
<dbReference type="EMBL" id="BMRB01000001">
    <property type="protein sequence ID" value="GGS23482.1"/>
    <property type="molecule type" value="Genomic_DNA"/>
</dbReference>
<evidence type="ECO:0000256" key="10">
    <source>
        <dbReference type="ARBA" id="ARBA00022516"/>
    </source>
</evidence>
<sequence>MADPGARWVIDLVATDFDEFAVPAVDRGADGPLAWAGYDAQRRAAAERSGETESVVCGVGRVGGTRAVLIAFDFRFLGGSVGTGTGDRIEHAFAHARRTRTPLVSLIATGGSRMQEGMLSLRQLQRIARQSTLLHEAGVPQLSVLRDPTTGGLWASLGAGADIVVGVAGAQVGFAGSRVRPSADRDDPAYTAEGQFAGGHVDEVCELEDLPSVVAEWLTLLSASSPEPADVPRALGAGVPAADGWSTVLGARSPGRPRADAYLDDYFDLRRAISGDRCGGVDPGMLCGIGLRGRRSVAYAAQTGTATTPAGFRTAVRLIRIAERLGLPVLTLVDTPGAANDAAAERAGVGPAIADLFSTIAAARVPVTTLVIGEGGSGGALALAAPDRMWITPDAYFSVIAPELSTAILKRSPDAVRETAEQLRLRPTDLLELGVVRGIATR</sequence>
<dbReference type="InterPro" id="IPR000438">
    <property type="entry name" value="Acetyl_CoA_COase_Trfase_b_su"/>
</dbReference>
<evidence type="ECO:0000256" key="16">
    <source>
        <dbReference type="ARBA" id="ARBA00023098"/>
    </source>
</evidence>
<evidence type="ECO:0000256" key="4">
    <source>
        <dbReference type="ARBA" id="ARBA00006276"/>
    </source>
</evidence>
<protein>
    <recommendedName>
        <fullName evidence="8">Acetyl-coenzyme A carboxylase carboxyl transferase subunits beta/alpha</fullName>
        <ecNumber evidence="7">2.1.3.15</ecNumber>
    </recommendedName>
</protein>
<keyword evidence="10" id="KW-0444">Lipid biosynthesis</keyword>
<dbReference type="GO" id="GO:0006633">
    <property type="term" value="P:fatty acid biosynthetic process"/>
    <property type="evidence" value="ECO:0007669"/>
    <property type="project" value="UniProtKB-KW"/>
</dbReference>
<comment type="similarity">
    <text evidence="5">In the N-terminal section; belongs to the AccD/PCCB family.</text>
</comment>
<feature type="domain" description="CoA carboxyltransferase C-terminal" evidence="21">
    <location>
        <begin position="228"/>
        <end position="442"/>
    </location>
</feature>
<dbReference type="Pfam" id="PF01039">
    <property type="entry name" value="Carboxyl_trans"/>
    <property type="match status" value="1"/>
</dbReference>
<comment type="cofactor">
    <cofactor evidence="1">
        <name>Zn(2+)</name>
        <dbReference type="ChEBI" id="CHEBI:29105"/>
    </cofactor>
</comment>
<evidence type="ECO:0000256" key="17">
    <source>
        <dbReference type="ARBA" id="ARBA00023160"/>
    </source>
</evidence>
<dbReference type="EC" id="2.1.3.15" evidence="7"/>
<dbReference type="RefSeq" id="WP_189209545.1">
    <property type="nucleotide sequence ID" value="NZ_BMRB01000001.1"/>
</dbReference>
<evidence type="ECO:0000256" key="19">
    <source>
        <dbReference type="ARBA" id="ARBA00049152"/>
    </source>
</evidence>
<dbReference type="GO" id="GO:0003989">
    <property type="term" value="F:acetyl-CoA carboxylase activity"/>
    <property type="evidence" value="ECO:0007669"/>
    <property type="project" value="InterPro"/>
</dbReference>
<keyword evidence="12" id="KW-0547">Nucleotide-binding</keyword>
<evidence type="ECO:0000256" key="14">
    <source>
        <dbReference type="ARBA" id="ARBA00022832"/>
    </source>
</evidence>
<dbReference type="GO" id="GO:0009317">
    <property type="term" value="C:acetyl-CoA carboxylase complex"/>
    <property type="evidence" value="ECO:0007669"/>
    <property type="project" value="InterPro"/>
</dbReference>
<evidence type="ECO:0000259" key="20">
    <source>
        <dbReference type="PROSITE" id="PS50980"/>
    </source>
</evidence>
<evidence type="ECO:0000256" key="9">
    <source>
        <dbReference type="ARBA" id="ARBA00022490"/>
    </source>
</evidence>
<gene>
    <name evidence="22" type="ORF">GCM10010171_15670</name>
</gene>
<dbReference type="GO" id="GO:0005524">
    <property type="term" value="F:ATP binding"/>
    <property type="evidence" value="ECO:0007669"/>
    <property type="project" value="UniProtKB-KW"/>
</dbReference>
<evidence type="ECO:0000256" key="2">
    <source>
        <dbReference type="ARBA" id="ARBA00004496"/>
    </source>
</evidence>
<evidence type="ECO:0000313" key="22">
    <source>
        <dbReference type="EMBL" id="GGS23482.1"/>
    </source>
</evidence>
<dbReference type="InterPro" id="IPR034733">
    <property type="entry name" value="AcCoA_carboxyl_beta"/>
</dbReference>
<keyword evidence="13" id="KW-0479">Metal-binding</keyword>
<dbReference type="AlphaFoldDB" id="A0A918G8V9"/>
<comment type="caution">
    <text evidence="22">The sequence shown here is derived from an EMBL/GenBank/DDBJ whole genome shotgun (WGS) entry which is preliminary data.</text>
</comment>
<comment type="similarity">
    <text evidence="4">In the C-terminal section; belongs to the AccA family.</text>
</comment>
<dbReference type="GO" id="GO:0016743">
    <property type="term" value="F:carboxyl- or carbamoyltransferase activity"/>
    <property type="evidence" value="ECO:0007669"/>
    <property type="project" value="InterPro"/>
</dbReference>
<keyword evidence="9" id="KW-0963">Cytoplasm</keyword>
<dbReference type="PANTHER" id="PTHR42853:SF3">
    <property type="entry name" value="ACETYL-COENZYME A CARBOXYLASE CARBOXYL TRANSFERASE SUBUNIT ALPHA, CHLOROPLASTIC"/>
    <property type="match status" value="1"/>
</dbReference>